<sequence>MRPGIGSALRDLAARVHATRFPLRTPDGVRGHELVRSIGDQLDDYLLPRLAHADAPLLVVVGGSTGAGKSTLVNSMIGAEVSAASALRPTTRWPVLVHNPADSAHFGDPARVLPGLRRVARSEQRGDDPQLRLVSSEAVPPGLALIDSPDIDSVEADNRALARQLLAAADLWLFVTTAARYADAMPWELLADCSERGTAVAIVLDRVPAAANREVRHHLGELLAAQGLESAPIFTVPELNLRDGMIPDAAIFPLQSWVLNLGRSERARERVMARTLAGALRAVPPRIEALADCAAEQEAAHDGLSRSVDVAFAHAADELARALVGGRALRGEVLARWQDFVGAGQFFRGLEPTVARLRDRITSAVTGRRDTAEPLENAIAGAVSVLVREQAVEAVAATSRQWQDSPAGAAIVQANPEMTRLPADFDARLRALVGEWIDDVNKLVGEVGQSKRARARILSFGVNGVAAVLMIGVFCGIGGDRGPQQRTSTALVADKLLVTIFGEDVTRDLAITARRSLLTDAGALLRACRAPYDHALAVSEVPARQAGALRGAAARLEELL</sequence>
<name>A0A6N9H6S4_9MICO</name>
<evidence type="ECO:0000313" key="4">
    <source>
        <dbReference type="Proteomes" id="UP000469215"/>
    </source>
</evidence>
<dbReference type="Pfam" id="PF00350">
    <property type="entry name" value="Dynamin_N"/>
    <property type="match status" value="1"/>
</dbReference>
<dbReference type="PANTHER" id="PTHR42698">
    <property type="entry name" value="GTPASE ERA"/>
    <property type="match status" value="1"/>
</dbReference>
<dbReference type="InterPro" id="IPR027417">
    <property type="entry name" value="P-loop_NTPase"/>
</dbReference>
<dbReference type="Gene3D" id="3.40.50.300">
    <property type="entry name" value="P-loop containing nucleotide triphosphate hydrolases"/>
    <property type="match status" value="1"/>
</dbReference>
<comment type="caution">
    <text evidence="3">The sequence shown here is derived from an EMBL/GenBank/DDBJ whole genome shotgun (WGS) entry which is preliminary data.</text>
</comment>
<keyword evidence="1" id="KW-1133">Transmembrane helix</keyword>
<organism evidence="3 4">
    <name type="scientific">Brevibacterium rongguiense</name>
    <dbReference type="NCBI Taxonomy" id="2695267"/>
    <lineage>
        <taxon>Bacteria</taxon>
        <taxon>Bacillati</taxon>
        <taxon>Actinomycetota</taxon>
        <taxon>Actinomycetes</taxon>
        <taxon>Micrococcales</taxon>
        <taxon>Brevibacteriaceae</taxon>
        <taxon>Brevibacterium</taxon>
    </lineage>
</organism>
<dbReference type="SUPFAM" id="SSF52540">
    <property type="entry name" value="P-loop containing nucleoside triphosphate hydrolases"/>
    <property type="match status" value="1"/>
</dbReference>
<dbReference type="Proteomes" id="UP000469215">
    <property type="component" value="Unassembled WGS sequence"/>
</dbReference>
<dbReference type="GO" id="GO:0005525">
    <property type="term" value="F:GTP binding"/>
    <property type="evidence" value="ECO:0007669"/>
    <property type="project" value="InterPro"/>
</dbReference>
<dbReference type="InterPro" id="IPR005662">
    <property type="entry name" value="GTPase_Era-like"/>
</dbReference>
<dbReference type="GO" id="GO:0005829">
    <property type="term" value="C:cytosol"/>
    <property type="evidence" value="ECO:0007669"/>
    <property type="project" value="TreeGrafter"/>
</dbReference>
<dbReference type="InterPro" id="IPR045063">
    <property type="entry name" value="Dynamin_N"/>
</dbReference>
<proteinExistence type="predicted"/>
<evidence type="ECO:0000256" key="1">
    <source>
        <dbReference type="SAM" id="Phobius"/>
    </source>
</evidence>
<feature type="transmembrane region" description="Helical" evidence="1">
    <location>
        <begin position="457"/>
        <end position="477"/>
    </location>
</feature>
<keyword evidence="1" id="KW-0812">Transmembrane</keyword>
<reference evidence="3 4" key="1">
    <citation type="submission" date="2020-01" db="EMBL/GenBank/DDBJ databases">
        <authorList>
            <person name="Deng T."/>
        </authorList>
    </citation>
    <scope>NUCLEOTIDE SEQUENCE [LARGE SCALE GENOMIC DNA]</scope>
    <source>
        <strain evidence="3 4">5221</strain>
    </source>
</reference>
<evidence type="ECO:0000259" key="2">
    <source>
        <dbReference type="Pfam" id="PF00350"/>
    </source>
</evidence>
<dbReference type="PANTHER" id="PTHR42698:SF1">
    <property type="entry name" value="GTPASE ERA, MITOCHONDRIAL"/>
    <property type="match status" value="1"/>
</dbReference>
<dbReference type="CDD" id="cd00882">
    <property type="entry name" value="Ras_like_GTPase"/>
    <property type="match status" value="1"/>
</dbReference>
<keyword evidence="1" id="KW-0472">Membrane</keyword>
<accession>A0A6N9H6S4</accession>
<keyword evidence="4" id="KW-1185">Reference proteome</keyword>
<dbReference type="AlphaFoldDB" id="A0A6N9H6S4"/>
<dbReference type="GO" id="GO:0000028">
    <property type="term" value="P:ribosomal small subunit assembly"/>
    <property type="evidence" value="ECO:0007669"/>
    <property type="project" value="TreeGrafter"/>
</dbReference>
<evidence type="ECO:0000313" key="3">
    <source>
        <dbReference type="EMBL" id="MYM19581.1"/>
    </source>
</evidence>
<gene>
    <name evidence="3" type="ORF">GSY69_06250</name>
</gene>
<protein>
    <submittedName>
        <fullName evidence="3">ABC transporter</fullName>
    </submittedName>
</protein>
<dbReference type="EMBL" id="WWEQ01000019">
    <property type="protein sequence ID" value="MYM19581.1"/>
    <property type="molecule type" value="Genomic_DNA"/>
</dbReference>
<feature type="domain" description="Dynamin N-terminal" evidence="2">
    <location>
        <begin position="59"/>
        <end position="180"/>
    </location>
</feature>
<dbReference type="GO" id="GO:0043024">
    <property type="term" value="F:ribosomal small subunit binding"/>
    <property type="evidence" value="ECO:0007669"/>
    <property type="project" value="TreeGrafter"/>
</dbReference>
<dbReference type="GO" id="GO:0019843">
    <property type="term" value="F:rRNA binding"/>
    <property type="evidence" value="ECO:0007669"/>
    <property type="project" value="TreeGrafter"/>
</dbReference>